<dbReference type="PANTHER" id="PTHR47655">
    <property type="entry name" value="QUINIC ACID UTILIZATION ACTIVATOR"/>
    <property type="match status" value="1"/>
</dbReference>
<dbReference type="AlphaFoldDB" id="A0A8H4RJQ8"/>
<feature type="region of interest" description="Disordered" evidence="1">
    <location>
        <begin position="114"/>
        <end position="144"/>
    </location>
</feature>
<proteinExistence type="predicted"/>
<comment type="caution">
    <text evidence="2">The sequence shown here is derived from an EMBL/GenBank/DDBJ whole genome shotgun (WGS) entry which is preliminary data.</text>
</comment>
<dbReference type="CDD" id="cd15486">
    <property type="entry name" value="ZIP_Sip4"/>
    <property type="match status" value="1"/>
</dbReference>
<keyword evidence="3" id="KW-1185">Reference proteome</keyword>
<evidence type="ECO:0000313" key="2">
    <source>
        <dbReference type="EMBL" id="KAF4630288.1"/>
    </source>
</evidence>
<gene>
    <name evidence="2" type="ORF">G7Y89_g7853</name>
</gene>
<dbReference type="OrthoDB" id="4151048at2759"/>
<feature type="compositionally biased region" description="Basic and acidic residues" evidence="1">
    <location>
        <begin position="293"/>
        <end position="305"/>
    </location>
</feature>
<feature type="region of interest" description="Disordered" evidence="1">
    <location>
        <begin position="266"/>
        <end position="347"/>
    </location>
</feature>
<feature type="compositionally biased region" description="Basic residues" evidence="1">
    <location>
        <begin position="133"/>
        <end position="142"/>
    </location>
</feature>
<feature type="compositionally biased region" description="Polar residues" evidence="1">
    <location>
        <begin position="312"/>
        <end position="347"/>
    </location>
</feature>
<protein>
    <submittedName>
        <fullName evidence="2">Uncharacterized protein</fullName>
    </submittedName>
</protein>
<dbReference type="PANTHER" id="PTHR47655:SF3">
    <property type="entry name" value="ZN(II)2CYS6 TRANSCRIPTION FACTOR (EUROFUNG)"/>
    <property type="match status" value="1"/>
</dbReference>
<evidence type="ECO:0000256" key="1">
    <source>
        <dbReference type="SAM" id="MobiDB-lite"/>
    </source>
</evidence>
<evidence type="ECO:0000313" key="3">
    <source>
        <dbReference type="Proteomes" id="UP000566819"/>
    </source>
</evidence>
<reference evidence="2 3" key="1">
    <citation type="submission" date="2020-03" db="EMBL/GenBank/DDBJ databases">
        <title>Draft Genome Sequence of Cudoniella acicularis.</title>
        <authorList>
            <person name="Buettner E."/>
            <person name="Kellner H."/>
        </authorList>
    </citation>
    <scope>NUCLEOTIDE SEQUENCE [LARGE SCALE GENOMIC DNA]</scope>
    <source>
        <strain evidence="2 3">DSM 108380</strain>
    </source>
</reference>
<sequence>MRGSATYITVRFGRACPGCRSAPSCTQANSKQAPSRTLSAFEPSRPDAAPVRFLFGPWPRIPSGLGLLILDRVRGVYGAEIRRSLNSHSDSDQPRTSTLLFLSKPNHRGFYAAPKHRRHRQPSPAIAITSGGPRRRRTHGRKNQQAARALESWIPGPMQSALIQSRSHIRSSNGMRKKTEFKQLPRGYAEVLENTQYALIATVQKLYTMVRNNESWDLGEPELNDRGQPVIHDIASKLGCIRPSPDLPYAFPEGAEDFAELQAQLQTARSETNPEDTASRKHSQDSSYSPPLDRTDRASSSESDHSNLSNEYNQMLWSQRQAAGKSTNIKSSPQSTRPAPLNFNQRPSFDEEVVKQARVSIDTARSVPSPIYTDYQMESPMVRNSSPFSPWSAGDEFLGPAHALDLTAHYMRQQQSIPRSSPLNRAQNMNNLDQAEFLKNMQFNDGLNFTDGTIRPNMLDCSTGLELFDQMDVMYPTDYEAQLSMA</sequence>
<name>A0A8H4RJQ8_9HELO</name>
<accession>A0A8H4RJQ8</accession>
<dbReference type="Proteomes" id="UP000566819">
    <property type="component" value="Unassembled WGS sequence"/>
</dbReference>
<organism evidence="2 3">
    <name type="scientific">Cudoniella acicularis</name>
    <dbReference type="NCBI Taxonomy" id="354080"/>
    <lineage>
        <taxon>Eukaryota</taxon>
        <taxon>Fungi</taxon>
        <taxon>Dikarya</taxon>
        <taxon>Ascomycota</taxon>
        <taxon>Pezizomycotina</taxon>
        <taxon>Leotiomycetes</taxon>
        <taxon>Helotiales</taxon>
        <taxon>Tricladiaceae</taxon>
        <taxon>Cudoniella</taxon>
    </lineage>
</organism>
<dbReference type="InterPro" id="IPR052783">
    <property type="entry name" value="Metabolic/Drug-Res_Regulator"/>
</dbReference>
<dbReference type="EMBL" id="JAAMPI010000566">
    <property type="protein sequence ID" value="KAF4630288.1"/>
    <property type="molecule type" value="Genomic_DNA"/>
</dbReference>